<evidence type="ECO:0000313" key="1">
    <source>
        <dbReference type="EMBL" id="ALU27470.1"/>
    </source>
</evidence>
<accession>A0AAI8G5X0</accession>
<protein>
    <submittedName>
        <fullName evidence="1">Uncharacterized protein</fullName>
    </submittedName>
</protein>
<name>A0AAI8G5X0_9FLAO</name>
<dbReference type="AlphaFoldDB" id="A0AAI8G5X0"/>
<dbReference type="Proteomes" id="UP000069030">
    <property type="component" value="Chromosome"/>
</dbReference>
<reference evidence="1 2" key="1">
    <citation type="journal article" date="2016" name="J. Zhejiang Univ. Sci. B">
        <title>Antibiotic resistance mechanisms of Myroides sp.</title>
        <authorList>
            <person name="Hu S."/>
            <person name="Yuan S."/>
            <person name="Qu H."/>
            <person name="Jiang T."/>
            <person name="Zhou Y."/>
            <person name="Wang M."/>
            <person name="Ming D."/>
        </authorList>
    </citation>
    <scope>NUCLEOTIDE SEQUENCE [LARGE SCALE GENOMIC DNA]</scope>
    <source>
        <strain evidence="1 2">PR63039</strain>
    </source>
</reference>
<organism evidence="1 2">
    <name type="scientific">Myroides odoratimimus</name>
    <dbReference type="NCBI Taxonomy" id="76832"/>
    <lineage>
        <taxon>Bacteria</taxon>
        <taxon>Pseudomonadati</taxon>
        <taxon>Bacteroidota</taxon>
        <taxon>Flavobacteriia</taxon>
        <taxon>Flavobacteriales</taxon>
        <taxon>Flavobacteriaceae</taxon>
        <taxon>Myroides</taxon>
    </lineage>
</organism>
<dbReference type="KEGG" id="mod:AS202_15520"/>
<proteinExistence type="predicted"/>
<dbReference type="EMBL" id="CP013690">
    <property type="protein sequence ID" value="ALU27470.1"/>
    <property type="molecule type" value="Genomic_DNA"/>
</dbReference>
<sequence length="71" mass="8241">MLNAKKTNAYFEALFDQLVEKGKNKKAAIIAVCNKLLKIVFGVIKNIPFTKIIFYKKLLKKLVFFTQYLLN</sequence>
<evidence type="ECO:0000313" key="2">
    <source>
        <dbReference type="Proteomes" id="UP000069030"/>
    </source>
</evidence>
<gene>
    <name evidence="1" type="ORF">AS202_15520</name>
</gene>